<evidence type="ECO:0000256" key="9">
    <source>
        <dbReference type="ARBA" id="ARBA00022842"/>
    </source>
</evidence>
<dbReference type="GO" id="GO:0008408">
    <property type="term" value="F:3'-5' exonuclease activity"/>
    <property type="evidence" value="ECO:0007669"/>
    <property type="project" value="TreeGrafter"/>
</dbReference>
<protein>
    <recommendedName>
        <fullName evidence="5">DNA polymerase subunit gamma-1</fullName>
        <ecNumber evidence="4">2.7.7.7</ecNumber>
    </recommendedName>
    <alternativeName>
        <fullName evidence="14">Mitochondrial DNA polymerase catalytic subunit</fullName>
    </alternativeName>
</protein>
<evidence type="ECO:0000256" key="2">
    <source>
        <dbReference type="ARBA" id="ARBA00004436"/>
    </source>
</evidence>
<dbReference type="Gene3D" id="1.10.150.20">
    <property type="entry name" value="5' to 3' exonuclease, C-terminal subdomain"/>
    <property type="match status" value="1"/>
</dbReference>
<dbReference type="Gene3D" id="1.10.340.70">
    <property type="match status" value="1"/>
</dbReference>
<dbReference type="InterPro" id="IPR043502">
    <property type="entry name" value="DNA/RNA_pol_sf"/>
</dbReference>
<evidence type="ECO:0000256" key="12">
    <source>
        <dbReference type="ARBA" id="ARBA00023128"/>
    </source>
</evidence>
<evidence type="ECO:0000256" key="10">
    <source>
        <dbReference type="ARBA" id="ARBA00022932"/>
    </source>
</evidence>
<keyword evidence="7" id="KW-0548">Nucleotidyltransferase</keyword>
<dbReference type="Pfam" id="PF00476">
    <property type="entry name" value="DNA_pol_A"/>
    <property type="match status" value="1"/>
</dbReference>
<comment type="similarity">
    <text evidence="3">Belongs to the DNA polymerase type-A family.</text>
</comment>
<evidence type="ECO:0000256" key="13">
    <source>
        <dbReference type="ARBA" id="ARBA00023271"/>
    </source>
</evidence>
<evidence type="ECO:0000256" key="4">
    <source>
        <dbReference type="ARBA" id="ARBA00012417"/>
    </source>
</evidence>
<dbReference type="GO" id="GO:0042645">
    <property type="term" value="C:mitochondrial nucleoid"/>
    <property type="evidence" value="ECO:0007669"/>
    <property type="project" value="UniProtKB-SubCell"/>
</dbReference>
<name>A0A9N6ZET8_9CRUS</name>
<keyword evidence="12" id="KW-0496">Mitochondrion</keyword>
<dbReference type="PANTHER" id="PTHR10267">
    <property type="entry name" value="DNA POLYMERASE SUBUNIT GAMMA-1"/>
    <property type="match status" value="1"/>
</dbReference>
<evidence type="ECO:0000256" key="3">
    <source>
        <dbReference type="ARBA" id="ARBA00007705"/>
    </source>
</evidence>
<dbReference type="PANTHER" id="PTHR10267:SF0">
    <property type="entry name" value="DNA POLYMERASE SUBUNIT GAMMA-1"/>
    <property type="match status" value="1"/>
</dbReference>
<dbReference type="EC" id="2.7.7.7" evidence="4"/>
<organism evidence="17">
    <name type="scientific">Evadne anonyx</name>
    <dbReference type="NCBI Taxonomy" id="141404"/>
    <lineage>
        <taxon>Eukaryota</taxon>
        <taxon>Metazoa</taxon>
        <taxon>Ecdysozoa</taxon>
        <taxon>Arthropoda</taxon>
        <taxon>Crustacea</taxon>
        <taxon>Branchiopoda</taxon>
        <taxon>Diplostraca</taxon>
        <taxon>Cladocera</taxon>
        <taxon>Onychopoda</taxon>
        <taxon>Podonidae</taxon>
        <taxon>Evadne</taxon>
    </lineage>
</organism>
<evidence type="ECO:0000256" key="15">
    <source>
        <dbReference type="SAM" id="MobiDB-lite"/>
    </source>
</evidence>
<dbReference type="FunFam" id="3.30.420.390:FF:000001">
    <property type="entry name" value="DNA polymerase gamma, catalytic subunit"/>
    <property type="match status" value="1"/>
</dbReference>
<dbReference type="EMBL" id="OC985637">
    <property type="protein sequence ID" value="CAG4642292.1"/>
    <property type="molecule type" value="Genomic_DNA"/>
</dbReference>
<evidence type="ECO:0000256" key="6">
    <source>
        <dbReference type="ARBA" id="ARBA00022679"/>
    </source>
</evidence>
<dbReference type="InterPro" id="IPR001098">
    <property type="entry name" value="DNA-dir_DNA_pol_A_palm_dom"/>
</dbReference>
<sequence length="1908" mass="218444">MKRPNLNSLVCNTSLLDAVLKCFWENEQFGSELQDQQKIILCWEDQMALDIVKNGTKVLEFGYETPLPWKPEEPNLPYNRCIAEHRLKSFLRRFERDPELKFHYRKALQEYIDDGYAERVETNGPETTTERQWFLPHSGVFKKSDSKKGDENPLQKKLPSIMLRFRHQEVAMCADVAAMFSRIRLRPEDARYHRFLWMEKGWRRNVDVPDQPNSPSGKKKTGAVNTIRENFYVADYLDSVVTPEQAIELGRNSAVVRAELGRGTSTETELAPDQETKVLGVNWNAESDTFSFSVNRLHDVTFTKRGLLIKGKIRMLVIAGVDWDDAIPETKEKWWRNWMELLPRVTNVCILRSSMSSRSPTDEILPNNWFTGPEFFRQPFSEWPEDLKFSDCSEETRRTDDAQVHHVKLRTASPLFEIERYSNLTKLQRVAAYVIRFVQIKVLRAPIPPSELTTEELQTGLNALVQQSQSESFQDELGSLGGTKSSEETLKRSSRLLCLDPRLDGEELIRSSLSTLIIRQYHRECRHGGTNHVLAEIRQKYWILRCRESIKKKIARECRVCRNERVKPATQLMGVLPVKRMAAAKPAFYHTSVDYFGPLQVAIRRNKIVKRYGALFTCLTPRGVHVEVAESLSTPDFINAFRRFVSIRGCPHSVLSDNGTNFCGAEAELRQPVENLETEPSMTEFAVKMGFQWTFQPPSAPQWGGVHESLVKSVKRAMYRTLADQSNRHRHLKEDELRTLVAEIIGFLNSRPLTYVSSDVNDPRSLTPNHFHIQRASPSAPARDFSSPDPRNHFRFVQNTAEIIWSRWLKEYLPAQISWQKWRTGERNFKAGDVVLVVDPNLTRSQWRLAEKQCKTYRESIEAFIAHEVPEMPSHWNFASGWTCYSETGQAKQVDYPDEDAYVFDVEVCVKEGHLPTLATAVSANHWYSWCSPQLFEHKIARTVLSGLDPHYSPNRLINLESGPTEEQLPLKHQKERVVIGHNVSYDRARVKEQYLIEGTKLRFLDTMAMHIAVSGITSYQRNILAADKSTKIEPASTKTDGSKSNSKSRFDAYRKEEIMDWKDVSSMNGLNDVHKLYCGGLDLDKEKRNIFVTGSLSDIKDDFQNLVTYCANDTLATYRVLSKLFPEYLSRFPHPVTLAGVLEMSTAYLPVNRNWQRYLRDCEDTYGDVERDLTQRLKREADRSCHLLENQRYKKDPWLWDLDWSVQSLKMKKAKAASTRKSRKAAPDDPVQDEPAQLSEEQHLDNQFRRLMDSRERLFKRATFLPGYPTWYRSLCDKHQDGLDGPKEITTSNQAVPKLLKLTWDGYPLFHSRALGWGYLVPGRPLDLCAGGLNPAGDFFPLEAALREFPPRDVQVAQRAKGMITAQEALEQLAVDFNPHQDEQVAASEMKVGKLAHRSTADHPAWHQGIGPYDVGVAGCWFFRLPHKSGVDNNVGNPLAKDYLNRIEDGTLQTATRSIAKHVLELNRMIIYWRNARDRILSQMVVWMKESQLPGYVRRSDQFDPSASYGAILPQIITTGTLTRRAVESTWLTASNAYSDRLGSELKAMIQCPPGLSMVGADVDSQELWIASIIGDAQFASFHGSTAFGWMTLQGKKSDGTDMHSRTASTVSISRDQAKVINYGRIYGAGERFAKTLLMQFNNQLTEKEAAEKARQMYAVTKGTSAYQLSELGRYFVETLGEDADQLYSSEDLSRLRRKARASPELYDLSRKTTEELTIKRMWVNGTESNMFNKLEEIAQSASPKTPVLGCRISRALEPQNVGREFMTSRVNWVVQSSAVDYLHLMLVAMRHLFQLYKIDGRFCISIHDEVRYMVNTEDRFRAALALQITNLWTRSLFAHQLGMDDLPQAVAFFSSVDIDTVLRKETNMDCQTPSNPYGLKQGYGIPFGQSYDIYQILEQTKGSLDR</sequence>
<feature type="region of interest" description="Disordered" evidence="15">
    <location>
        <begin position="1216"/>
        <end position="1245"/>
    </location>
</feature>
<reference evidence="17" key="1">
    <citation type="submission" date="2021-04" db="EMBL/GenBank/DDBJ databases">
        <authorList>
            <person name="Cornetti L."/>
        </authorList>
    </citation>
    <scope>NUCLEOTIDE SEQUENCE</scope>
</reference>
<keyword evidence="11" id="KW-0238">DNA-binding</keyword>
<dbReference type="PRINTS" id="PR00867">
    <property type="entry name" value="DNAPOLG"/>
</dbReference>
<dbReference type="InterPro" id="IPR019760">
    <property type="entry name" value="DNA-dir_DNA_pol_A_CS"/>
</dbReference>
<keyword evidence="8" id="KW-0235">DNA replication</keyword>
<dbReference type="GO" id="GO:0006264">
    <property type="term" value="P:mitochondrial DNA replication"/>
    <property type="evidence" value="ECO:0007669"/>
    <property type="project" value="InterPro"/>
</dbReference>
<dbReference type="SUPFAM" id="SSF56672">
    <property type="entry name" value="DNA/RNA polymerases"/>
    <property type="match status" value="1"/>
</dbReference>
<evidence type="ECO:0000256" key="7">
    <source>
        <dbReference type="ARBA" id="ARBA00022695"/>
    </source>
</evidence>
<evidence type="ECO:0000259" key="16">
    <source>
        <dbReference type="PROSITE" id="PS50994"/>
    </source>
</evidence>
<proteinExistence type="inferred from homology"/>
<dbReference type="Pfam" id="PF18136">
    <property type="entry name" value="DNApol_Exo"/>
    <property type="match status" value="1"/>
</dbReference>
<dbReference type="InterPro" id="IPR002297">
    <property type="entry name" value="DNA-dir_DNA_pol_A_mt"/>
</dbReference>
<keyword evidence="13" id="KW-1135">Mitochondrion nucleoid</keyword>
<dbReference type="InterPro" id="IPR047580">
    <property type="entry name" value="POLG_palm_dom"/>
</dbReference>
<evidence type="ECO:0000256" key="8">
    <source>
        <dbReference type="ARBA" id="ARBA00022705"/>
    </source>
</evidence>
<evidence type="ECO:0000256" key="1">
    <source>
        <dbReference type="ARBA" id="ARBA00001946"/>
    </source>
</evidence>
<dbReference type="FunFam" id="3.30.420.390:FF:000002">
    <property type="entry name" value="DNA polymerase gamma, catalytic subunit"/>
    <property type="match status" value="1"/>
</dbReference>
<keyword evidence="6" id="KW-0808">Transferase</keyword>
<dbReference type="InterPro" id="IPR041336">
    <property type="entry name" value="DNApol_Exo"/>
</dbReference>
<evidence type="ECO:0000256" key="5">
    <source>
        <dbReference type="ARBA" id="ARBA00015350"/>
    </source>
</evidence>
<dbReference type="SMART" id="SM00482">
    <property type="entry name" value="POLAc"/>
    <property type="match status" value="1"/>
</dbReference>
<dbReference type="Gene3D" id="3.30.420.390">
    <property type="match status" value="2"/>
</dbReference>
<keyword evidence="10" id="KW-0239">DNA-directed DNA polymerase</keyword>
<dbReference type="FunFam" id="1.10.150.20:FF:000024">
    <property type="entry name" value="DNA polymerase gamma, catalytic subunit"/>
    <property type="match status" value="1"/>
</dbReference>
<feature type="domain" description="Integrase catalytic" evidence="16">
    <location>
        <begin position="582"/>
        <end position="776"/>
    </location>
</feature>
<dbReference type="Gene3D" id="3.30.420.10">
    <property type="entry name" value="Ribonuclease H-like superfamily/Ribonuclease H"/>
    <property type="match status" value="1"/>
</dbReference>
<evidence type="ECO:0000313" key="17">
    <source>
        <dbReference type="EMBL" id="CAG4642292.1"/>
    </source>
</evidence>
<dbReference type="GO" id="GO:0005760">
    <property type="term" value="C:gamma DNA polymerase complex"/>
    <property type="evidence" value="ECO:0007669"/>
    <property type="project" value="InterPro"/>
</dbReference>
<accession>A0A9N6ZET8</accession>
<evidence type="ECO:0000256" key="14">
    <source>
        <dbReference type="ARBA" id="ARBA00031966"/>
    </source>
</evidence>
<dbReference type="SUPFAM" id="SSF53098">
    <property type="entry name" value="Ribonuclease H-like"/>
    <property type="match status" value="2"/>
</dbReference>
<dbReference type="InterPro" id="IPR041588">
    <property type="entry name" value="Integrase_H2C2"/>
</dbReference>
<gene>
    <name evidence="17" type="primary">EOG090X00SQ</name>
</gene>
<dbReference type="InterPro" id="IPR012337">
    <property type="entry name" value="RNaseH-like_sf"/>
</dbReference>
<feature type="compositionally biased region" description="Basic residues" evidence="15">
    <location>
        <begin position="1216"/>
        <end position="1225"/>
    </location>
</feature>
<dbReference type="InterPro" id="IPR001584">
    <property type="entry name" value="Integrase_cat-core"/>
</dbReference>
<dbReference type="Pfam" id="PF17921">
    <property type="entry name" value="Integrase_H2C2"/>
    <property type="match status" value="1"/>
</dbReference>
<dbReference type="InterPro" id="IPR036397">
    <property type="entry name" value="RNaseH_sf"/>
</dbReference>
<dbReference type="PROSITE" id="PS00447">
    <property type="entry name" value="DNA_POLYMERASE_A"/>
    <property type="match status" value="1"/>
</dbReference>
<dbReference type="GO" id="GO:0003677">
    <property type="term" value="F:DNA binding"/>
    <property type="evidence" value="ECO:0007669"/>
    <property type="project" value="UniProtKB-KW"/>
</dbReference>
<dbReference type="GO" id="GO:0003887">
    <property type="term" value="F:DNA-directed DNA polymerase activity"/>
    <property type="evidence" value="ECO:0007669"/>
    <property type="project" value="UniProtKB-KW"/>
</dbReference>
<comment type="subcellular location">
    <subcellularLocation>
        <location evidence="2">Mitochondrion matrix</location>
        <location evidence="2">Mitochondrion nucleoid</location>
    </subcellularLocation>
</comment>
<comment type="cofactor">
    <cofactor evidence="1">
        <name>Mg(2+)</name>
        <dbReference type="ChEBI" id="CHEBI:18420"/>
    </cofactor>
</comment>
<dbReference type="PROSITE" id="PS50994">
    <property type="entry name" value="INTEGRASE"/>
    <property type="match status" value="1"/>
</dbReference>
<dbReference type="CDD" id="cd08641">
    <property type="entry name" value="DNA_pol_gammaA"/>
    <property type="match status" value="1"/>
</dbReference>
<dbReference type="GO" id="GO:0015074">
    <property type="term" value="P:DNA integration"/>
    <property type="evidence" value="ECO:0007669"/>
    <property type="project" value="InterPro"/>
</dbReference>
<keyword evidence="9" id="KW-0460">Magnesium</keyword>
<evidence type="ECO:0000256" key="11">
    <source>
        <dbReference type="ARBA" id="ARBA00023125"/>
    </source>
</evidence>